<dbReference type="EMBL" id="SRLO01000876">
    <property type="protein sequence ID" value="TNN44946.1"/>
    <property type="molecule type" value="Genomic_DNA"/>
</dbReference>
<keyword evidence="3" id="KW-1185">Reference proteome</keyword>
<evidence type="ECO:0000313" key="3">
    <source>
        <dbReference type="Proteomes" id="UP000314294"/>
    </source>
</evidence>
<sequence length="100" mass="11021">MCADSSATVRSCRPMCIMASVLWRSCGLVREIRKRKSSLRHGRPYGMRVAPTGETRRRTESMSWMELPSDCSVTESLSSRTSGMDSTEADGAAPTRLSSD</sequence>
<comment type="caution">
    <text evidence="2">The sequence shown here is derived from an EMBL/GenBank/DDBJ whole genome shotgun (WGS) entry which is preliminary data.</text>
</comment>
<feature type="compositionally biased region" description="Polar residues" evidence="1">
    <location>
        <begin position="71"/>
        <end position="85"/>
    </location>
</feature>
<evidence type="ECO:0000256" key="1">
    <source>
        <dbReference type="SAM" id="MobiDB-lite"/>
    </source>
</evidence>
<name>A0A4Z2FUR5_9TELE</name>
<dbReference type="AlphaFoldDB" id="A0A4Z2FUR5"/>
<gene>
    <name evidence="2" type="ORF">EYF80_044881</name>
</gene>
<accession>A0A4Z2FUR5</accession>
<evidence type="ECO:0000313" key="2">
    <source>
        <dbReference type="EMBL" id="TNN44946.1"/>
    </source>
</evidence>
<organism evidence="2 3">
    <name type="scientific">Liparis tanakae</name>
    <name type="common">Tanaka's snailfish</name>
    <dbReference type="NCBI Taxonomy" id="230148"/>
    <lineage>
        <taxon>Eukaryota</taxon>
        <taxon>Metazoa</taxon>
        <taxon>Chordata</taxon>
        <taxon>Craniata</taxon>
        <taxon>Vertebrata</taxon>
        <taxon>Euteleostomi</taxon>
        <taxon>Actinopterygii</taxon>
        <taxon>Neopterygii</taxon>
        <taxon>Teleostei</taxon>
        <taxon>Neoteleostei</taxon>
        <taxon>Acanthomorphata</taxon>
        <taxon>Eupercaria</taxon>
        <taxon>Perciformes</taxon>
        <taxon>Cottioidei</taxon>
        <taxon>Cottales</taxon>
        <taxon>Liparidae</taxon>
        <taxon>Liparis</taxon>
    </lineage>
</organism>
<feature type="region of interest" description="Disordered" evidence="1">
    <location>
        <begin position="37"/>
        <end position="100"/>
    </location>
</feature>
<protein>
    <submittedName>
        <fullName evidence="2">Uncharacterized protein</fullName>
    </submittedName>
</protein>
<reference evidence="2 3" key="1">
    <citation type="submission" date="2019-03" db="EMBL/GenBank/DDBJ databases">
        <title>First draft genome of Liparis tanakae, snailfish: a comprehensive survey of snailfish specific genes.</title>
        <authorList>
            <person name="Kim W."/>
            <person name="Song I."/>
            <person name="Jeong J.-H."/>
            <person name="Kim D."/>
            <person name="Kim S."/>
            <person name="Ryu S."/>
            <person name="Song J.Y."/>
            <person name="Lee S.K."/>
        </authorList>
    </citation>
    <scope>NUCLEOTIDE SEQUENCE [LARGE SCALE GENOMIC DNA]</scope>
    <source>
        <tissue evidence="2">Muscle</tissue>
    </source>
</reference>
<proteinExistence type="predicted"/>
<dbReference type="Proteomes" id="UP000314294">
    <property type="component" value="Unassembled WGS sequence"/>
</dbReference>